<comment type="caution">
    <text evidence="7">The sequence shown here is derived from an EMBL/GenBank/DDBJ whole genome shotgun (WGS) entry which is preliminary data.</text>
</comment>
<dbReference type="InterPro" id="IPR005467">
    <property type="entry name" value="His_kinase_dom"/>
</dbReference>
<dbReference type="PANTHER" id="PTHR43547">
    <property type="entry name" value="TWO-COMPONENT HISTIDINE KINASE"/>
    <property type="match status" value="1"/>
</dbReference>
<dbReference type="InterPro" id="IPR003594">
    <property type="entry name" value="HATPase_dom"/>
</dbReference>
<dbReference type="Proteomes" id="UP000824073">
    <property type="component" value="Unassembled WGS sequence"/>
</dbReference>
<dbReference type="InterPro" id="IPR036890">
    <property type="entry name" value="HATPase_C_sf"/>
</dbReference>
<keyword evidence="5" id="KW-0902">Two-component regulatory system</keyword>
<comment type="catalytic activity">
    <reaction evidence="1">
        <text>ATP + protein L-histidine = ADP + protein N-phospho-L-histidine.</text>
        <dbReference type="EC" id="2.7.13.3"/>
    </reaction>
</comment>
<dbReference type="PANTHER" id="PTHR43547:SF2">
    <property type="entry name" value="HYBRID SIGNAL TRANSDUCTION HISTIDINE KINASE C"/>
    <property type="match status" value="1"/>
</dbReference>
<organism evidence="7 8">
    <name type="scientific">Candidatus Ventrousia excrementavium</name>
    <dbReference type="NCBI Taxonomy" id="2840961"/>
    <lineage>
        <taxon>Bacteria</taxon>
        <taxon>Bacillati</taxon>
        <taxon>Bacillota</taxon>
        <taxon>Clostridia</taxon>
        <taxon>Eubacteriales</taxon>
        <taxon>Clostridiaceae</taxon>
        <taxon>Clostridiaceae incertae sedis</taxon>
        <taxon>Candidatus Ventrousia</taxon>
    </lineage>
</organism>
<dbReference type="GO" id="GO:0000155">
    <property type="term" value="F:phosphorelay sensor kinase activity"/>
    <property type="evidence" value="ECO:0007669"/>
    <property type="project" value="TreeGrafter"/>
</dbReference>
<dbReference type="SUPFAM" id="SSF55874">
    <property type="entry name" value="ATPase domain of HSP90 chaperone/DNA topoisomerase II/histidine kinase"/>
    <property type="match status" value="1"/>
</dbReference>
<accession>A0A9D1IT06</accession>
<evidence type="ECO:0000313" key="8">
    <source>
        <dbReference type="Proteomes" id="UP000824073"/>
    </source>
</evidence>
<dbReference type="InterPro" id="IPR004358">
    <property type="entry name" value="Sig_transdc_His_kin-like_C"/>
</dbReference>
<reference evidence="7" key="1">
    <citation type="submission" date="2020-10" db="EMBL/GenBank/DDBJ databases">
        <authorList>
            <person name="Gilroy R."/>
        </authorList>
    </citation>
    <scope>NUCLEOTIDE SEQUENCE</scope>
    <source>
        <strain evidence="7">CHK191-8634</strain>
    </source>
</reference>
<dbReference type="SMART" id="SM00387">
    <property type="entry name" value="HATPase_c"/>
    <property type="match status" value="1"/>
</dbReference>
<evidence type="ECO:0000256" key="2">
    <source>
        <dbReference type="ARBA" id="ARBA00012438"/>
    </source>
</evidence>
<evidence type="ECO:0000259" key="6">
    <source>
        <dbReference type="PROSITE" id="PS50109"/>
    </source>
</evidence>
<keyword evidence="4 7" id="KW-0418">Kinase</keyword>
<dbReference type="PROSITE" id="PS50109">
    <property type="entry name" value="HIS_KIN"/>
    <property type="match status" value="1"/>
</dbReference>
<evidence type="ECO:0000256" key="4">
    <source>
        <dbReference type="ARBA" id="ARBA00022777"/>
    </source>
</evidence>
<evidence type="ECO:0000256" key="1">
    <source>
        <dbReference type="ARBA" id="ARBA00000085"/>
    </source>
</evidence>
<dbReference type="Pfam" id="PF02518">
    <property type="entry name" value="HATPase_c"/>
    <property type="match status" value="1"/>
</dbReference>
<reference evidence="7" key="2">
    <citation type="journal article" date="2021" name="PeerJ">
        <title>Extensive microbial diversity within the chicken gut microbiome revealed by metagenomics and culture.</title>
        <authorList>
            <person name="Gilroy R."/>
            <person name="Ravi A."/>
            <person name="Getino M."/>
            <person name="Pursley I."/>
            <person name="Horton D.L."/>
            <person name="Alikhan N.F."/>
            <person name="Baker D."/>
            <person name="Gharbi K."/>
            <person name="Hall N."/>
            <person name="Watson M."/>
            <person name="Adriaenssens E.M."/>
            <person name="Foster-Nyarko E."/>
            <person name="Jarju S."/>
            <person name="Secka A."/>
            <person name="Antonio M."/>
            <person name="Oren A."/>
            <person name="Chaudhuri R.R."/>
            <person name="La Ragione R."/>
            <person name="Hildebrand F."/>
            <person name="Pallen M.J."/>
        </authorList>
    </citation>
    <scope>NUCLEOTIDE SEQUENCE</scope>
    <source>
        <strain evidence="7">CHK191-8634</strain>
    </source>
</reference>
<dbReference type="Gene3D" id="3.30.565.10">
    <property type="entry name" value="Histidine kinase-like ATPase, C-terminal domain"/>
    <property type="match status" value="1"/>
</dbReference>
<gene>
    <name evidence="7" type="ORF">IAB67_00680</name>
</gene>
<proteinExistence type="predicted"/>
<protein>
    <recommendedName>
        <fullName evidence="2">histidine kinase</fullName>
        <ecNumber evidence="2">2.7.13.3</ecNumber>
    </recommendedName>
</protein>
<keyword evidence="3" id="KW-0597">Phosphoprotein</keyword>
<keyword evidence="4 7" id="KW-0808">Transferase</keyword>
<sequence length="181" mass="19668">MNDLSLHILDVAQNSLTAGATCVELAVRDSGGLRRLTIADNGCGMDSEMLARVTSPFATTRKTRKVGLGLPLLKMSAELTGGGLWVESQKGKGTVVTAEFVLSNIDCPPLGDMGGTMQLLVQQSPGVRFIYRRQTEKGEFALDTDEVRAELDGVPLDHPEVLAFIRQFVNENEKEIVEVHQ</sequence>
<dbReference type="AlphaFoldDB" id="A0A9D1IT06"/>
<evidence type="ECO:0000256" key="3">
    <source>
        <dbReference type="ARBA" id="ARBA00022553"/>
    </source>
</evidence>
<evidence type="ECO:0000313" key="7">
    <source>
        <dbReference type="EMBL" id="HIU42797.1"/>
    </source>
</evidence>
<feature type="domain" description="Histidine kinase" evidence="6">
    <location>
        <begin position="1"/>
        <end position="104"/>
    </location>
</feature>
<name>A0A9D1IT06_9CLOT</name>
<dbReference type="PRINTS" id="PR00344">
    <property type="entry name" value="BCTRLSENSOR"/>
</dbReference>
<evidence type="ECO:0000256" key="5">
    <source>
        <dbReference type="ARBA" id="ARBA00023012"/>
    </source>
</evidence>
<dbReference type="EMBL" id="DVMR01000009">
    <property type="protein sequence ID" value="HIU42797.1"/>
    <property type="molecule type" value="Genomic_DNA"/>
</dbReference>
<dbReference type="EC" id="2.7.13.3" evidence="2"/>